<evidence type="ECO:0000259" key="20">
    <source>
        <dbReference type="PROSITE" id="PS51387"/>
    </source>
</evidence>
<dbReference type="GO" id="GO:0005829">
    <property type="term" value="C:cytosol"/>
    <property type="evidence" value="ECO:0007669"/>
    <property type="project" value="TreeGrafter"/>
</dbReference>
<evidence type="ECO:0000256" key="16">
    <source>
        <dbReference type="ARBA" id="ARBA00023316"/>
    </source>
</evidence>
<dbReference type="PANTHER" id="PTHR21071:SF4">
    <property type="entry name" value="UDP-N-ACETYLENOLPYRUVOYLGLUCOSAMINE REDUCTASE"/>
    <property type="match status" value="1"/>
</dbReference>
<gene>
    <name evidence="19" type="primary">murB</name>
    <name evidence="21" type="ordered locus">AciPR4_1184</name>
</gene>
<dbReference type="InterPro" id="IPR016166">
    <property type="entry name" value="FAD-bd_PCMH"/>
</dbReference>
<dbReference type="AlphaFoldDB" id="E8UYC4"/>
<feature type="active site" evidence="19">
    <location>
        <position position="160"/>
    </location>
</feature>
<dbReference type="GO" id="GO:0071555">
    <property type="term" value="P:cell wall organization"/>
    <property type="evidence" value="ECO:0007669"/>
    <property type="project" value="UniProtKB-KW"/>
</dbReference>
<dbReference type="InterPro" id="IPR036318">
    <property type="entry name" value="FAD-bd_PCMH-like_sf"/>
</dbReference>
<name>E8UYC4_TERSS</name>
<evidence type="ECO:0000256" key="17">
    <source>
        <dbReference type="ARBA" id="ARBA00031026"/>
    </source>
</evidence>
<dbReference type="InterPro" id="IPR003170">
    <property type="entry name" value="MurB"/>
</dbReference>
<evidence type="ECO:0000256" key="2">
    <source>
        <dbReference type="ARBA" id="ARBA00003921"/>
    </source>
</evidence>
<feature type="active site" evidence="19">
    <location>
        <position position="352"/>
    </location>
</feature>
<evidence type="ECO:0000256" key="9">
    <source>
        <dbReference type="ARBA" id="ARBA00022630"/>
    </source>
</evidence>
<dbReference type="Pfam" id="PF01565">
    <property type="entry name" value="FAD_binding_4"/>
    <property type="match status" value="1"/>
</dbReference>
<dbReference type="InterPro" id="IPR016169">
    <property type="entry name" value="FAD-bd_PCMH_sub2"/>
</dbReference>
<dbReference type="PROSITE" id="PS51387">
    <property type="entry name" value="FAD_PCMH"/>
    <property type="match status" value="1"/>
</dbReference>
<evidence type="ECO:0000256" key="3">
    <source>
        <dbReference type="ARBA" id="ARBA00004496"/>
    </source>
</evidence>
<evidence type="ECO:0000256" key="12">
    <source>
        <dbReference type="ARBA" id="ARBA00022960"/>
    </source>
</evidence>
<evidence type="ECO:0000256" key="5">
    <source>
        <dbReference type="ARBA" id="ARBA00012518"/>
    </source>
</evidence>
<dbReference type="OrthoDB" id="9804753at2"/>
<protein>
    <recommendedName>
        <fullName evidence="6 19">UDP-N-acetylenolpyruvoylglucosamine reductase</fullName>
        <ecNumber evidence="5 19">1.3.1.98</ecNumber>
    </recommendedName>
    <alternativeName>
        <fullName evidence="17 19">UDP-N-acetylmuramate dehydrogenase</fullName>
    </alternativeName>
</protein>
<comment type="subcellular location">
    <subcellularLocation>
        <location evidence="3 19">Cytoplasm</location>
    </subcellularLocation>
</comment>
<accession>E8UYC4</accession>
<dbReference type="GO" id="GO:0071949">
    <property type="term" value="F:FAD binding"/>
    <property type="evidence" value="ECO:0007669"/>
    <property type="project" value="InterPro"/>
</dbReference>
<evidence type="ECO:0000256" key="10">
    <source>
        <dbReference type="ARBA" id="ARBA00022827"/>
    </source>
</evidence>
<evidence type="ECO:0000256" key="15">
    <source>
        <dbReference type="ARBA" id="ARBA00023306"/>
    </source>
</evidence>
<dbReference type="KEGG" id="tsa:AciPR4_1184"/>
<dbReference type="InterPro" id="IPR006094">
    <property type="entry name" value="Oxid_FAD_bind_N"/>
</dbReference>
<keyword evidence="14 19" id="KW-0560">Oxidoreductase</keyword>
<sequence length="357" mass="37855">MTFLEQVALAPYTTLGIGGPARWMATVSTEGDLVWALKFAAEKDLRVFVLGGGSNLLVGDAGFDGLVVRIALPGIARDGDCLRVGAGESWDRFVQYAVENDLAGVECLAGIPGTVGGTPVQNVGAYGQEVAETIVRVRAFDLELKKFVELMKEECGFGYRTSLFNTDPAEGGAKGRYVVTRVDFCLHAGGAPQLKYADLAKRFAEGSSPSLVEVAEAVRAIRGLKGMVTAAPDISGEYPSERDADTCSAGSFFRNPVVPVEVLGGIASALEIAEDKVPHWAVGNDRVKLPAAWLIEQAGFPRGYVMGSVGISTRHTLALTNRGGATTAEMVALRDEIARVVCERFGVSLEQEPVLVS</sequence>
<dbReference type="NCBIfam" id="TIGR00179">
    <property type="entry name" value="murB"/>
    <property type="match status" value="1"/>
</dbReference>
<keyword evidence="11 19" id="KW-0521">NADP</keyword>
<keyword evidence="22" id="KW-1185">Reference proteome</keyword>
<dbReference type="GO" id="GO:0051301">
    <property type="term" value="P:cell division"/>
    <property type="evidence" value="ECO:0007669"/>
    <property type="project" value="UniProtKB-KW"/>
</dbReference>
<keyword evidence="7 19" id="KW-0963">Cytoplasm</keyword>
<comment type="catalytic activity">
    <reaction evidence="18 19">
        <text>UDP-N-acetyl-alpha-D-muramate + NADP(+) = UDP-N-acetyl-3-O-(1-carboxyvinyl)-alpha-D-glucosamine + NADPH + H(+)</text>
        <dbReference type="Rhea" id="RHEA:12248"/>
        <dbReference type="ChEBI" id="CHEBI:15378"/>
        <dbReference type="ChEBI" id="CHEBI:57783"/>
        <dbReference type="ChEBI" id="CHEBI:58349"/>
        <dbReference type="ChEBI" id="CHEBI:68483"/>
        <dbReference type="ChEBI" id="CHEBI:70757"/>
        <dbReference type="EC" id="1.3.1.98"/>
    </reaction>
</comment>
<keyword evidence="16 19" id="KW-0961">Cell wall biogenesis/degradation</keyword>
<keyword evidence="9 19" id="KW-0285">Flavoprotein</keyword>
<keyword evidence="15 19" id="KW-0131">Cell cycle</keyword>
<evidence type="ECO:0000256" key="19">
    <source>
        <dbReference type="HAMAP-Rule" id="MF_00037"/>
    </source>
</evidence>
<dbReference type="STRING" id="401053.AciPR4_1184"/>
<proteinExistence type="inferred from homology"/>
<evidence type="ECO:0000256" key="14">
    <source>
        <dbReference type="ARBA" id="ARBA00023002"/>
    </source>
</evidence>
<comment type="pathway">
    <text evidence="4 19">Cell wall biogenesis; peptidoglycan biosynthesis.</text>
</comment>
<comment type="similarity">
    <text evidence="19">Belongs to the MurB family.</text>
</comment>
<evidence type="ECO:0000256" key="13">
    <source>
        <dbReference type="ARBA" id="ARBA00022984"/>
    </source>
</evidence>
<dbReference type="Proteomes" id="UP000006844">
    <property type="component" value="Chromosome"/>
</dbReference>
<dbReference type="RefSeq" id="WP_013567745.1">
    <property type="nucleotide sequence ID" value="NC_014963.1"/>
</dbReference>
<evidence type="ECO:0000313" key="21">
    <source>
        <dbReference type="EMBL" id="ADV82012.1"/>
    </source>
</evidence>
<evidence type="ECO:0000313" key="22">
    <source>
        <dbReference type="Proteomes" id="UP000006844"/>
    </source>
</evidence>
<dbReference type="InterPro" id="IPR036635">
    <property type="entry name" value="MurB_C_sf"/>
</dbReference>
<evidence type="ECO:0000256" key="8">
    <source>
        <dbReference type="ARBA" id="ARBA00022618"/>
    </source>
</evidence>
<dbReference type="Pfam" id="PF02873">
    <property type="entry name" value="MurB_C"/>
    <property type="match status" value="1"/>
</dbReference>
<dbReference type="HAMAP" id="MF_00037">
    <property type="entry name" value="MurB"/>
    <property type="match status" value="1"/>
</dbReference>
<dbReference type="HOGENOM" id="CLU_035304_0_1_0"/>
<keyword evidence="12 19" id="KW-0133">Cell shape</keyword>
<dbReference type="GO" id="GO:0009252">
    <property type="term" value="P:peptidoglycan biosynthetic process"/>
    <property type="evidence" value="ECO:0007669"/>
    <property type="project" value="UniProtKB-UniRule"/>
</dbReference>
<dbReference type="GO" id="GO:0008360">
    <property type="term" value="P:regulation of cell shape"/>
    <property type="evidence" value="ECO:0007669"/>
    <property type="project" value="UniProtKB-KW"/>
</dbReference>
<dbReference type="UniPathway" id="UPA00219"/>
<keyword evidence="10 19" id="KW-0274">FAD</keyword>
<feature type="domain" description="FAD-binding PCMH-type" evidence="20">
    <location>
        <begin position="16"/>
        <end position="189"/>
    </location>
</feature>
<evidence type="ECO:0000256" key="1">
    <source>
        <dbReference type="ARBA" id="ARBA00001974"/>
    </source>
</evidence>
<dbReference type="SUPFAM" id="SSF56176">
    <property type="entry name" value="FAD-binding/transporter-associated domain-like"/>
    <property type="match status" value="1"/>
</dbReference>
<dbReference type="EMBL" id="CP002467">
    <property type="protein sequence ID" value="ADV82012.1"/>
    <property type="molecule type" value="Genomic_DNA"/>
</dbReference>
<dbReference type="SUPFAM" id="SSF56194">
    <property type="entry name" value="Uridine diphospho-N-Acetylenolpyruvylglucosamine reductase, MurB, C-terminal domain"/>
    <property type="match status" value="1"/>
</dbReference>
<dbReference type="Gene3D" id="3.30.43.10">
    <property type="entry name" value="Uridine Diphospho-n-acetylenolpyruvylglucosamine Reductase, domain 2"/>
    <property type="match status" value="1"/>
</dbReference>
<evidence type="ECO:0000256" key="18">
    <source>
        <dbReference type="ARBA" id="ARBA00048914"/>
    </source>
</evidence>
<dbReference type="InterPro" id="IPR016167">
    <property type="entry name" value="FAD-bd_PCMH_sub1"/>
</dbReference>
<organism evidence="21 22">
    <name type="scientific">Terriglobus saanensis (strain ATCC BAA-1853 / DSM 23119 / SP1PR4)</name>
    <dbReference type="NCBI Taxonomy" id="401053"/>
    <lineage>
        <taxon>Bacteria</taxon>
        <taxon>Pseudomonadati</taxon>
        <taxon>Acidobacteriota</taxon>
        <taxon>Terriglobia</taxon>
        <taxon>Terriglobales</taxon>
        <taxon>Acidobacteriaceae</taxon>
        <taxon>Terriglobus</taxon>
    </lineage>
</organism>
<evidence type="ECO:0000256" key="11">
    <source>
        <dbReference type="ARBA" id="ARBA00022857"/>
    </source>
</evidence>
<keyword evidence="8 19" id="KW-0132">Cell division</keyword>
<evidence type="ECO:0000256" key="7">
    <source>
        <dbReference type="ARBA" id="ARBA00022490"/>
    </source>
</evidence>
<feature type="active site" description="Proton donor" evidence="19">
    <location>
        <position position="251"/>
    </location>
</feature>
<dbReference type="EC" id="1.3.1.98" evidence="5 19"/>
<evidence type="ECO:0000256" key="6">
    <source>
        <dbReference type="ARBA" id="ARBA00015188"/>
    </source>
</evidence>
<dbReference type="eggNOG" id="COG0812">
    <property type="taxonomic scope" value="Bacteria"/>
</dbReference>
<reference evidence="21 22" key="1">
    <citation type="journal article" date="2012" name="Stand. Genomic Sci.">
        <title>Complete genome sequence of Terriglobus saanensis type strain SP1PR4(T), an Acidobacteria from tundra soil.</title>
        <authorList>
            <person name="Rawat S.R."/>
            <person name="Mannisto M.K."/>
            <person name="Starovoytov V."/>
            <person name="Goodwin L."/>
            <person name="Nolan M."/>
            <person name="Hauser L."/>
            <person name="Land M."/>
            <person name="Davenport K.W."/>
            <person name="Woyke T."/>
            <person name="Haggblom M.M."/>
        </authorList>
    </citation>
    <scope>NUCLEOTIDE SEQUENCE</scope>
    <source>
        <strain evidence="22">ATCC BAA-1853 / DSM 23119 / SP1PR4</strain>
    </source>
</reference>
<comment type="function">
    <text evidence="2 19">Cell wall formation.</text>
</comment>
<keyword evidence="13 19" id="KW-0573">Peptidoglycan synthesis</keyword>
<dbReference type="PANTHER" id="PTHR21071">
    <property type="entry name" value="UDP-N-ACETYLENOLPYRUVOYLGLUCOSAMINE REDUCTASE"/>
    <property type="match status" value="1"/>
</dbReference>
<evidence type="ECO:0000256" key="4">
    <source>
        <dbReference type="ARBA" id="ARBA00004752"/>
    </source>
</evidence>
<dbReference type="Gene3D" id="3.90.78.10">
    <property type="entry name" value="UDP-N-acetylenolpyruvoylglucosamine reductase, C-terminal domain"/>
    <property type="match status" value="1"/>
</dbReference>
<dbReference type="NCBIfam" id="NF010478">
    <property type="entry name" value="PRK13903.1"/>
    <property type="match status" value="1"/>
</dbReference>
<dbReference type="GO" id="GO:0008762">
    <property type="term" value="F:UDP-N-acetylmuramate dehydrogenase activity"/>
    <property type="evidence" value="ECO:0007669"/>
    <property type="project" value="UniProtKB-UniRule"/>
</dbReference>
<dbReference type="Gene3D" id="3.30.465.10">
    <property type="match status" value="1"/>
</dbReference>
<dbReference type="InterPro" id="IPR011601">
    <property type="entry name" value="MurB_C"/>
</dbReference>
<comment type="cofactor">
    <cofactor evidence="1 19">
        <name>FAD</name>
        <dbReference type="ChEBI" id="CHEBI:57692"/>
    </cofactor>
</comment>